<reference evidence="1" key="1">
    <citation type="submission" date="2021-02" db="EMBL/GenBank/DDBJ databases">
        <authorList>
            <person name="Dougan E. K."/>
            <person name="Rhodes N."/>
            <person name="Thang M."/>
            <person name="Chan C."/>
        </authorList>
    </citation>
    <scope>NUCLEOTIDE SEQUENCE</scope>
</reference>
<comment type="caution">
    <text evidence="1">The sequence shown here is derived from an EMBL/GenBank/DDBJ whole genome shotgun (WGS) entry which is preliminary data.</text>
</comment>
<sequence>MSSSNQGKPWSYDQTKELLGLFASGKLCSNIALHFGRTTSAIQARLCRLYFGECADKEGPATKQMKRWSTQDDLILIEKFKNGARIQDLMRHLGRSPKSIELRLLENAPRSLLRYPSERELHEMTKTHGEKTGLPANFKARWTTDEEIRIDKLYRVLGMSFVEIAEVVERTVVAVSSRLARIYFGADGSAHPAPWSKEDDSALLKAHDTRKDLCTTAKEISRQPNHVAF</sequence>
<evidence type="ECO:0000313" key="1">
    <source>
        <dbReference type="EMBL" id="CAE8678054.1"/>
    </source>
</evidence>
<protein>
    <recommendedName>
        <fullName evidence="3">Myb-like domain-containing protein</fullName>
    </recommendedName>
</protein>
<accession>A0A813JJ89</accession>
<evidence type="ECO:0008006" key="3">
    <source>
        <dbReference type="Google" id="ProtNLM"/>
    </source>
</evidence>
<dbReference type="Proteomes" id="UP000626109">
    <property type="component" value="Unassembled WGS sequence"/>
</dbReference>
<name>A0A813JJ89_POLGL</name>
<dbReference type="AlphaFoldDB" id="A0A813JJ89"/>
<proteinExistence type="predicted"/>
<gene>
    <name evidence="1" type="ORF">PGLA2088_LOCUS20598</name>
</gene>
<evidence type="ECO:0000313" key="2">
    <source>
        <dbReference type="Proteomes" id="UP000626109"/>
    </source>
</evidence>
<organism evidence="1 2">
    <name type="scientific">Polarella glacialis</name>
    <name type="common">Dinoflagellate</name>
    <dbReference type="NCBI Taxonomy" id="89957"/>
    <lineage>
        <taxon>Eukaryota</taxon>
        <taxon>Sar</taxon>
        <taxon>Alveolata</taxon>
        <taxon>Dinophyceae</taxon>
        <taxon>Suessiales</taxon>
        <taxon>Suessiaceae</taxon>
        <taxon>Polarella</taxon>
    </lineage>
</organism>
<dbReference type="EMBL" id="CAJNNW010025652">
    <property type="protein sequence ID" value="CAE8678054.1"/>
    <property type="molecule type" value="Genomic_DNA"/>
</dbReference>